<reference evidence="7" key="1">
    <citation type="submission" date="2010-07" db="EMBL/GenBank/DDBJ databases">
        <title>The genome sequence of Gaeumannomyces graminis var. tritici strain R3-111a-1.</title>
        <authorList>
            <consortium name="The Broad Institute Genome Sequencing Platform"/>
            <person name="Ma L.-J."/>
            <person name="Dead R."/>
            <person name="Young S."/>
            <person name="Zeng Q."/>
            <person name="Koehrsen M."/>
            <person name="Alvarado L."/>
            <person name="Berlin A."/>
            <person name="Chapman S.B."/>
            <person name="Chen Z."/>
            <person name="Freedman E."/>
            <person name="Gellesch M."/>
            <person name="Goldberg J."/>
            <person name="Griggs A."/>
            <person name="Gujja S."/>
            <person name="Heilman E.R."/>
            <person name="Heiman D."/>
            <person name="Hepburn T."/>
            <person name="Howarth C."/>
            <person name="Jen D."/>
            <person name="Larson L."/>
            <person name="Mehta T."/>
            <person name="Neiman D."/>
            <person name="Pearson M."/>
            <person name="Roberts A."/>
            <person name="Saif S."/>
            <person name="Shea T."/>
            <person name="Shenoy N."/>
            <person name="Sisk P."/>
            <person name="Stolte C."/>
            <person name="Sykes S."/>
            <person name="Walk T."/>
            <person name="White J."/>
            <person name="Yandava C."/>
            <person name="Haas B."/>
            <person name="Nusbaum C."/>
            <person name="Birren B."/>
        </authorList>
    </citation>
    <scope>NUCLEOTIDE SEQUENCE [LARGE SCALE GENOMIC DNA]</scope>
    <source>
        <strain evidence="7">R3-111a-1</strain>
    </source>
</reference>
<dbReference type="eggNOG" id="KOG0266">
    <property type="taxonomic scope" value="Eukaryota"/>
</dbReference>
<dbReference type="EMBL" id="GL385405">
    <property type="protein sequence ID" value="EJT69127.1"/>
    <property type="molecule type" value="Genomic_DNA"/>
</dbReference>
<dbReference type="VEuPathDB" id="FungiDB:GGTG_13236"/>
<protein>
    <recommendedName>
        <fullName evidence="4">RelA/SpoT domain-containing protein</fullName>
    </recommendedName>
</protein>
<dbReference type="GO" id="GO:0015969">
    <property type="term" value="P:guanosine tetraphosphate metabolic process"/>
    <property type="evidence" value="ECO:0007669"/>
    <property type="project" value="InterPro"/>
</dbReference>
<dbReference type="SMART" id="SM00320">
    <property type="entry name" value="WD40"/>
    <property type="match status" value="1"/>
</dbReference>
<dbReference type="PANTHER" id="PTHR10039:SF14">
    <property type="entry name" value="NACHT DOMAIN-CONTAINING PROTEIN"/>
    <property type="match status" value="1"/>
</dbReference>
<accession>J3PIA8</accession>
<proteinExistence type="predicted"/>
<keyword evidence="7" id="KW-1185">Reference proteome</keyword>
<dbReference type="Pfam" id="PF00400">
    <property type="entry name" value="WD40"/>
    <property type="match status" value="1"/>
</dbReference>
<dbReference type="GeneID" id="20353694"/>
<evidence type="ECO:0000256" key="1">
    <source>
        <dbReference type="ARBA" id="ARBA00022737"/>
    </source>
</evidence>
<dbReference type="Gene3D" id="3.40.50.300">
    <property type="entry name" value="P-loop containing nucleotide triphosphate hydrolases"/>
    <property type="match status" value="1"/>
</dbReference>
<sequence>MRPIQPASKCSAIEPFPLICPLLLFRSFILHIALAPTTNTATPAQTSTKSTIMALSLPSGPAKQMETGKDMEQRFKTTIDNLVAEWDEKLSKDEDWADKDRSAKIREIFVSEIWSQVKGGYDKMLQDLKAHFKARLEAKDIAADLSARVKDVGSIKTTLERREKTKLFASINDVFIEMHDLVGLRIVPHTSESRKEVQDFIDKEFHQLKPTAHISSDRKVGEFWDARFGAYKSNNHRIGAKRRKLGHGDYCESLSSYEGVMFEVQVASLADVLGNILAHPLQYKKKHGPLDKRTEQTLDLLRGTFKFLDVHLEQFFDAYDTMLEEKAIEAESGSGSGRVMTKAAKAAALGDLGKMRADVAAAVTKALEERMHHLADGVPDTPSGAPKYWRHIKELSSQFKEFQRNIQQQQDRQYLEKLPVAKDAVFDAQANEHDPSCHPDTRVDLLADIHKWIEDPNGKCIFWLRGMAGTGKSTISRTVAKKLSTAKVPSASFFFKKGEGDRGSAAKFFTTILAQLVRQVPILALHVQSVIENDPAIVDKNKKEQFEKIILEPLNKCKVASSPLLAVVVDALNECDRKEDAKVLVYLFSRAREVALFRLRFFVTSRPELPIRLGFKEIGDNYQNLALHEVPKPDIKRDISTFLHSELDRIRQDFNKTVPGPGLPSDWPPPASFKDLVNMAVPLFIFASTACRFIADSNFGDPGEQLDRILEYKTKGGWFRLHATYLPILNQLLLKRTDTGLDRRTGEEEAQIVAWFRDIVGTIVLLADPLPSASLALILGRTQHDVNSKLCTLHSVLDVSNDPLVPVKLLHLSFHDFLVDQKNRDANTFWIDERETHKKLADRCLKLLSTDNNLKRDVCDLRYPGTLRSKIEPGIINDHLPPEVQYACRYWVHHWKESRRQIRDGDPVHHFLTNHLLYWLEALSVIGRIRESIGMQDSLINMLDLKNSFSTSTLLRDLRLFLQNTSAIVDASPLQIYYSALVFAPEKSIVRELWRKEFPNCISLLSPVDLDWNVYQTLEGHSSWVRSVAFSPDGQRLASGSDDKTVKLWDAATATSCWSSSGSSSFAAPRF</sequence>
<evidence type="ECO:0000313" key="5">
    <source>
        <dbReference type="EMBL" id="EJT69127.1"/>
    </source>
</evidence>
<dbReference type="Gene3D" id="3.30.460.10">
    <property type="entry name" value="Beta Polymerase, domain 2"/>
    <property type="match status" value="1"/>
</dbReference>
<dbReference type="InterPro" id="IPR001680">
    <property type="entry name" value="WD40_rpt"/>
</dbReference>
<dbReference type="InterPro" id="IPR043519">
    <property type="entry name" value="NT_sf"/>
</dbReference>
<dbReference type="STRING" id="644352.J3PIA8"/>
<dbReference type="Pfam" id="PF24883">
    <property type="entry name" value="NPHP3_N"/>
    <property type="match status" value="1"/>
</dbReference>
<evidence type="ECO:0000259" key="4">
    <source>
        <dbReference type="SMART" id="SM00954"/>
    </source>
</evidence>
<organism evidence="5">
    <name type="scientific">Gaeumannomyces tritici (strain R3-111a-1)</name>
    <name type="common">Wheat and barley take-all root rot fungus</name>
    <name type="synonym">Gaeumannomyces graminis var. tritici</name>
    <dbReference type="NCBI Taxonomy" id="644352"/>
    <lineage>
        <taxon>Eukaryota</taxon>
        <taxon>Fungi</taxon>
        <taxon>Dikarya</taxon>
        <taxon>Ascomycota</taxon>
        <taxon>Pezizomycotina</taxon>
        <taxon>Sordariomycetes</taxon>
        <taxon>Sordariomycetidae</taxon>
        <taxon>Magnaporthales</taxon>
        <taxon>Magnaporthaceae</taxon>
        <taxon>Gaeumannomyces</taxon>
    </lineage>
</organism>
<feature type="chain" id="PRO_5015095332" description="RelA/SpoT domain-containing protein" evidence="3">
    <location>
        <begin position="36"/>
        <end position="1071"/>
    </location>
</feature>
<dbReference type="InterPro" id="IPR027417">
    <property type="entry name" value="P-loop_NTPase"/>
</dbReference>
<reference evidence="6" key="4">
    <citation type="journal article" date="2015" name="G3 (Bethesda)">
        <title>Genome sequences of three phytopathogenic species of the Magnaporthaceae family of fungi.</title>
        <authorList>
            <person name="Okagaki L.H."/>
            <person name="Nunes C.C."/>
            <person name="Sailsbery J."/>
            <person name="Clay B."/>
            <person name="Brown D."/>
            <person name="John T."/>
            <person name="Oh Y."/>
            <person name="Young N."/>
            <person name="Fitzgerald M."/>
            <person name="Haas B.J."/>
            <person name="Zeng Q."/>
            <person name="Young S."/>
            <person name="Adiconis X."/>
            <person name="Fan L."/>
            <person name="Levin J.Z."/>
            <person name="Mitchell T.K."/>
            <person name="Okubara P.A."/>
            <person name="Farman M.L."/>
            <person name="Kohn L.M."/>
            <person name="Birren B."/>
            <person name="Ma L.-J."/>
            <person name="Dean R.A."/>
        </authorList>
    </citation>
    <scope>NUCLEOTIDE SEQUENCE</scope>
    <source>
        <strain evidence="6">R3-111a-1</strain>
    </source>
</reference>
<dbReference type="InterPro" id="IPR036322">
    <property type="entry name" value="WD40_repeat_dom_sf"/>
</dbReference>
<dbReference type="InterPro" id="IPR015943">
    <property type="entry name" value="WD40/YVTN_repeat-like_dom_sf"/>
</dbReference>
<gene>
    <name evidence="6" type="primary">20353694</name>
    <name evidence="5" type="ORF">GGTG_13236</name>
</gene>
<dbReference type="PROSITE" id="PS50082">
    <property type="entry name" value="WD_REPEATS_2"/>
    <property type="match status" value="1"/>
</dbReference>
<dbReference type="PROSITE" id="PS50294">
    <property type="entry name" value="WD_REPEATS_REGION"/>
    <property type="match status" value="1"/>
</dbReference>
<evidence type="ECO:0000313" key="7">
    <source>
        <dbReference type="Proteomes" id="UP000006039"/>
    </source>
</evidence>
<reference evidence="6" key="5">
    <citation type="submission" date="2018-04" db="UniProtKB">
        <authorList>
            <consortium name="EnsemblFungi"/>
        </authorList>
    </citation>
    <scope>IDENTIFICATION</scope>
    <source>
        <strain evidence="6">R3-111a-1</strain>
    </source>
</reference>
<evidence type="ECO:0000256" key="3">
    <source>
        <dbReference type="SAM" id="SignalP"/>
    </source>
</evidence>
<dbReference type="AlphaFoldDB" id="J3PIA8"/>
<reference evidence="5" key="3">
    <citation type="submission" date="2010-09" db="EMBL/GenBank/DDBJ databases">
        <title>Annotation of Gaeumannomyces graminis var. tritici R3-111a-1.</title>
        <authorList>
            <consortium name="The Broad Institute Genome Sequencing Platform"/>
            <person name="Ma L.-J."/>
            <person name="Dead R."/>
            <person name="Young S.K."/>
            <person name="Zeng Q."/>
            <person name="Gargeya S."/>
            <person name="Fitzgerald M."/>
            <person name="Haas B."/>
            <person name="Abouelleil A."/>
            <person name="Alvarado L."/>
            <person name="Arachchi H.M."/>
            <person name="Berlin A."/>
            <person name="Brown A."/>
            <person name="Chapman S.B."/>
            <person name="Chen Z."/>
            <person name="Dunbar C."/>
            <person name="Freedman E."/>
            <person name="Gearin G."/>
            <person name="Gellesch M."/>
            <person name="Goldberg J."/>
            <person name="Griggs A."/>
            <person name="Gujja S."/>
            <person name="Heiman D."/>
            <person name="Howarth C."/>
            <person name="Larson L."/>
            <person name="Lui A."/>
            <person name="MacDonald P.J.P."/>
            <person name="Mehta T."/>
            <person name="Montmayeur A."/>
            <person name="Murphy C."/>
            <person name="Neiman D."/>
            <person name="Pearson M."/>
            <person name="Priest M."/>
            <person name="Roberts A."/>
            <person name="Saif S."/>
            <person name="Shea T."/>
            <person name="Shenoy N."/>
            <person name="Sisk P."/>
            <person name="Stolte C."/>
            <person name="Sykes S."/>
            <person name="Yandava C."/>
            <person name="Wortman J."/>
            <person name="Nusbaum C."/>
            <person name="Birren B."/>
        </authorList>
    </citation>
    <scope>NUCLEOTIDE SEQUENCE</scope>
    <source>
        <strain evidence="5">R3-111a-1</strain>
    </source>
</reference>
<dbReference type="SUPFAM" id="SSF52540">
    <property type="entry name" value="P-loop containing nucleoside triphosphate hydrolases"/>
    <property type="match status" value="1"/>
</dbReference>
<evidence type="ECO:0000256" key="2">
    <source>
        <dbReference type="PROSITE-ProRule" id="PRU00221"/>
    </source>
</evidence>
<dbReference type="InterPro" id="IPR056884">
    <property type="entry name" value="NPHP3-like_N"/>
</dbReference>
<dbReference type="SUPFAM" id="SSF50978">
    <property type="entry name" value="WD40 repeat-like"/>
    <property type="match status" value="1"/>
</dbReference>
<keyword evidence="2" id="KW-0853">WD repeat</keyword>
<dbReference type="SUPFAM" id="SSF81301">
    <property type="entry name" value="Nucleotidyltransferase"/>
    <property type="match status" value="1"/>
</dbReference>
<keyword evidence="3" id="KW-0732">Signal</keyword>
<feature type="signal peptide" evidence="3">
    <location>
        <begin position="1"/>
        <end position="35"/>
    </location>
</feature>
<dbReference type="Gene3D" id="2.130.10.10">
    <property type="entry name" value="YVTN repeat-like/Quinoprotein amine dehydrogenase"/>
    <property type="match status" value="1"/>
</dbReference>
<feature type="repeat" description="WD" evidence="2">
    <location>
        <begin position="1018"/>
        <end position="1050"/>
    </location>
</feature>
<keyword evidence="1" id="KW-0677">Repeat</keyword>
<feature type="domain" description="RelA/SpoT" evidence="4">
    <location>
        <begin position="147"/>
        <end position="289"/>
    </location>
</feature>
<reference evidence="5" key="2">
    <citation type="submission" date="2010-07" db="EMBL/GenBank/DDBJ databases">
        <authorList>
            <consortium name="The Broad Institute Genome Sequencing Platform"/>
            <consortium name="Broad Institute Genome Sequencing Center for Infectious Disease"/>
            <person name="Ma L.-J."/>
            <person name="Dead R."/>
            <person name="Young S."/>
            <person name="Zeng Q."/>
            <person name="Koehrsen M."/>
            <person name="Alvarado L."/>
            <person name="Berlin A."/>
            <person name="Chapman S.B."/>
            <person name="Chen Z."/>
            <person name="Freedman E."/>
            <person name="Gellesch M."/>
            <person name="Goldberg J."/>
            <person name="Griggs A."/>
            <person name="Gujja S."/>
            <person name="Heilman E.R."/>
            <person name="Heiman D."/>
            <person name="Hepburn T."/>
            <person name="Howarth C."/>
            <person name="Jen D."/>
            <person name="Larson L."/>
            <person name="Mehta T."/>
            <person name="Neiman D."/>
            <person name="Pearson M."/>
            <person name="Roberts A."/>
            <person name="Saif S."/>
            <person name="Shea T."/>
            <person name="Shenoy N."/>
            <person name="Sisk P."/>
            <person name="Stolte C."/>
            <person name="Sykes S."/>
            <person name="Walk T."/>
            <person name="White J."/>
            <person name="Yandava C."/>
            <person name="Haas B."/>
            <person name="Nusbaum C."/>
            <person name="Birren B."/>
        </authorList>
    </citation>
    <scope>NUCLEOTIDE SEQUENCE</scope>
    <source>
        <strain evidence="5">R3-111a-1</strain>
    </source>
</reference>
<dbReference type="RefSeq" id="XP_009229405.1">
    <property type="nucleotide sequence ID" value="XM_009231141.1"/>
</dbReference>
<evidence type="ECO:0000313" key="6">
    <source>
        <dbReference type="EnsemblFungi" id="EJT69127"/>
    </source>
</evidence>
<dbReference type="Proteomes" id="UP000006039">
    <property type="component" value="Unassembled WGS sequence"/>
</dbReference>
<dbReference type="SMART" id="SM00954">
    <property type="entry name" value="RelA_SpoT"/>
    <property type="match status" value="1"/>
</dbReference>
<dbReference type="OrthoDB" id="674604at2759"/>
<dbReference type="EnsemblFungi" id="EJT69127">
    <property type="protein sequence ID" value="EJT69127"/>
    <property type="gene ID" value="GGTG_13236"/>
</dbReference>
<dbReference type="InterPro" id="IPR007685">
    <property type="entry name" value="RelA_SpoT"/>
</dbReference>
<name>J3PIA8_GAET3</name>
<dbReference type="PANTHER" id="PTHR10039">
    <property type="entry name" value="AMELOGENIN"/>
    <property type="match status" value="1"/>
</dbReference>